<evidence type="ECO:0000313" key="5">
    <source>
        <dbReference type="Proteomes" id="UP000189981"/>
    </source>
</evidence>
<evidence type="ECO:0000259" key="2">
    <source>
        <dbReference type="Pfam" id="PF16370"/>
    </source>
</evidence>
<reference evidence="5" key="1">
    <citation type="submission" date="2017-02" db="EMBL/GenBank/DDBJ databases">
        <authorList>
            <person name="Varghese N."/>
            <person name="Submissions S."/>
        </authorList>
    </citation>
    <scope>NUCLEOTIDE SEQUENCE [LARGE SCALE GENOMIC DNA]</scope>
    <source>
        <strain evidence="5">DSM 22385</strain>
    </source>
</reference>
<dbReference type="InterPro" id="IPR029052">
    <property type="entry name" value="Metallo-depent_PP-like"/>
</dbReference>
<protein>
    <submittedName>
        <fullName evidence="4">N terminal of Calcineurin-like phosphoesterase</fullName>
    </submittedName>
</protein>
<dbReference type="PANTHER" id="PTHR43143:SF1">
    <property type="entry name" value="SERINE_THREONINE-PROTEIN PHOSPHATASE CPPED1"/>
    <property type="match status" value="1"/>
</dbReference>
<gene>
    <name evidence="4" type="ORF">SAMN05661099_1465</name>
</gene>
<feature type="domain" description="Calcineurin-like phosphoesterase C-terminal" evidence="2">
    <location>
        <begin position="317"/>
        <end position="462"/>
    </location>
</feature>
<dbReference type="PANTHER" id="PTHR43143">
    <property type="entry name" value="METALLOPHOSPHOESTERASE, CALCINEURIN SUPERFAMILY"/>
    <property type="match status" value="1"/>
</dbReference>
<accession>A0A1T5BB81</accession>
<organism evidence="4 5">
    <name type="scientific">Daejeonella lutea</name>
    <dbReference type="NCBI Taxonomy" id="572036"/>
    <lineage>
        <taxon>Bacteria</taxon>
        <taxon>Pseudomonadati</taxon>
        <taxon>Bacteroidota</taxon>
        <taxon>Sphingobacteriia</taxon>
        <taxon>Sphingobacteriales</taxon>
        <taxon>Sphingobacteriaceae</taxon>
        <taxon>Daejeonella</taxon>
    </lineage>
</organism>
<dbReference type="InterPro" id="IPR051918">
    <property type="entry name" value="STPP_CPPED1"/>
</dbReference>
<dbReference type="Pfam" id="PF16371">
    <property type="entry name" value="MetallophosN"/>
    <property type="match status" value="1"/>
</dbReference>
<evidence type="ECO:0000259" key="1">
    <source>
        <dbReference type="Pfam" id="PF00149"/>
    </source>
</evidence>
<dbReference type="Gene3D" id="3.60.21.10">
    <property type="match status" value="1"/>
</dbReference>
<dbReference type="InterPro" id="IPR004843">
    <property type="entry name" value="Calcineurin-like_PHP"/>
</dbReference>
<dbReference type="RefSeq" id="WP_079701937.1">
    <property type="nucleotide sequence ID" value="NZ_FUYR01000001.1"/>
</dbReference>
<dbReference type="SUPFAM" id="SSF56300">
    <property type="entry name" value="Metallo-dependent phosphatases"/>
    <property type="match status" value="1"/>
</dbReference>
<feature type="domain" description="Calcineurin-like phosphoesterase N-terminal" evidence="3">
    <location>
        <begin position="35"/>
        <end position="108"/>
    </location>
</feature>
<dbReference type="Proteomes" id="UP000189981">
    <property type="component" value="Unassembled WGS sequence"/>
</dbReference>
<dbReference type="Pfam" id="PF00149">
    <property type="entry name" value="Metallophos"/>
    <property type="match status" value="1"/>
</dbReference>
<dbReference type="InterPro" id="IPR032285">
    <property type="entry name" value="Metallophos_N"/>
</dbReference>
<dbReference type="InterPro" id="IPR032288">
    <property type="entry name" value="Metallophos_C"/>
</dbReference>
<feature type="domain" description="Calcineurin-like phosphoesterase" evidence="1">
    <location>
        <begin position="164"/>
        <end position="306"/>
    </location>
</feature>
<name>A0A1T5BB81_9SPHI</name>
<proteinExistence type="predicted"/>
<evidence type="ECO:0000259" key="3">
    <source>
        <dbReference type="Pfam" id="PF16371"/>
    </source>
</evidence>
<dbReference type="GO" id="GO:0016787">
    <property type="term" value="F:hydrolase activity"/>
    <property type="evidence" value="ECO:0007669"/>
    <property type="project" value="InterPro"/>
</dbReference>
<dbReference type="STRING" id="572036.SAMN05661099_1465"/>
<dbReference type="EMBL" id="FUYR01000001">
    <property type="protein sequence ID" value="SKB44506.1"/>
    <property type="molecule type" value="Genomic_DNA"/>
</dbReference>
<dbReference type="Pfam" id="PF16370">
    <property type="entry name" value="MetallophosC"/>
    <property type="match status" value="1"/>
</dbReference>
<keyword evidence="5" id="KW-1185">Reference proteome</keyword>
<dbReference type="OrthoDB" id="1776264at2"/>
<sequence>MDRRSFVSRLGLLTGSLGLSVDAYPFFKKAQRINGKVLDGNRGVPNVVVSDGYSVVLTDKQGHYAFDNHADAKFVHISIPSGYEFNTVDNIARSYHRIGVRSEYDFNLRKLSKKDSKHQFIIWADPQVRNANDVAQMMATSVPDVQQYVSTLPYGTLIHGIGVGDLAWDNLSFFNDYNKAVGRMGIPFFQALGNHDMDYNKGGDETSDSTFQDFYGPTYYSFNRGKAHYVVMDDVRYLGKDRLYDGFISQHQLDWLKNDLKHVPKDHLLIVCVHIPVHNAVKNKQDLYAILTGFKNVHIMSGHTHYNVNVVKNGLYEHNHGTVCGAWWTGPICEDGTPRGYGIYEVDGTKLKWYYKPTGLPKDHQISLTVDTLTNQKRLIANVWNWDPAWKVEYYLDKKAMGALPNEKAYDPLAVKLYKGPNLPAGRGFPEPRLNEHMFAAHFGPEVQHVRVVATDRFGEKYEKTIKFDS</sequence>
<evidence type="ECO:0000313" key="4">
    <source>
        <dbReference type="EMBL" id="SKB44506.1"/>
    </source>
</evidence>
<dbReference type="AlphaFoldDB" id="A0A1T5BB81"/>